<feature type="chain" id="PRO_5035293893" evidence="8">
    <location>
        <begin position="21"/>
        <end position="398"/>
    </location>
</feature>
<keyword evidence="6 7" id="KW-0408">Iron</keyword>
<dbReference type="PANTHER" id="PTHR30600:SF10">
    <property type="entry name" value="BLL6722 PROTEIN"/>
    <property type="match status" value="1"/>
</dbReference>
<dbReference type="GO" id="GO:0020037">
    <property type="term" value="F:heme binding"/>
    <property type="evidence" value="ECO:0007669"/>
    <property type="project" value="InterPro"/>
</dbReference>
<dbReference type="GO" id="GO:0004130">
    <property type="term" value="F:cytochrome-c peroxidase activity"/>
    <property type="evidence" value="ECO:0007669"/>
    <property type="project" value="TreeGrafter"/>
</dbReference>
<gene>
    <name evidence="10" type="ORF">GR316_02720</name>
</gene>
<evidence type="ECO:0000256" key="6">
    <source>
        <dbReference type="ARBA" id="ARBA00023004"/>
    </source>
</evidence>
<dbReference type="Pfam" id="PF03150">
    <property type="entry name" value="CCP_MauG"/>
    <property type="match status" value="1"/>
</dbReference>
<evidence type="ECO:0000259" key="9">
    <source>
        <dbReference type="PROSITE" id="PS51007"/>
    </source>
</evidence>
<protein>
    <submittedName>
        <fullName evidence="10">C-type cytochrome</fullName>
    </submittedName>
</protein>
<feature type="domain" description="Cytochrome c" evidence="9">
    <location>
        <begin position="214"/>
        <end position="376"/>
    </location>
</feature>
<dbReference type="AlphaFoldDB" id="A0A8J8MRC9"/>
<dbReference type="RefSeq" id="WP_211784527.1">
    <property type="nucleotide sequence ID" value="NZ_CP047289.1"/>
</dbReference>
<evidence type="ECO:0000256" key="7">
    <source>
        <dbReference type="PROSITE-ProRule" id="PRU00433"/>
    </source>
</evidence>
<dbReference type="InterPro" id="IPR036909">
    <property type="entry name" value="Cyt_c-like_dom_sf"/>
</dbReference>
<sequence>MSVRLSLALLAGLASVAALGALPARTADHVPATEAELGEALFFDTNFSAHRRTACATCHDPARAFTDARETTAAGIVSLGDDEHAMGVRNAPMITYALEVPEFHFDPETGEYLGGLFHDGRAPNLADQALSPTLDMREMMMPDGASVVERIRENPAYAAAFTRLYGPEVFEDKDGSTAYAAFGRAIEAFERTEQFSSHDSKYDRFLRGEYDLTVLEDLGRTLFFSNDNVSCAKCHQLQREDAPEEPFTNFRYRNIGVPSNPDLLALGQVPEGYVDHGLLDNPAVDDPAQDGRFRVPSLRNVAVTGPYMHNGVFKDLRTVVEFYDKFNNPDRVLNPETGKPWAEAEVPGTVDLDELRAKALSDRKVDAIVAFLKTLTDERYEPLLADEDAAKTQTASAE</sequence>
<accession>A0A8J8MRC9</accession>
<dbReference type="PROSITE" id="PS51007">
    <property type="entry name" value="CYTC"/>
    <property type="match status" value="2"/>
</dbReference>
<keyword evidence="11" id="KW-1185">Reference proteome</keyword>
<dbReference type="PANTHER" id="PTHR30600">
    <property type="entry name" value="CYTOCHROME C PEROXIDASE-RELATED"/>
    <property type="match status" value="1"/>
</dbReference>
<evidence type="ECO:0000256" key="8">
    <source>
        <dbReference type="SAM" id="SignalP"/>
    </source>
</evidence>
<name>A0A8J8MRC9_9RHOB</name>
<evidence type="ECO:0000256" key="4">
    <source>
        <dbReference type="ARBA" id="ARBA00022729"/>
    </source>
</evidence>
<keyword evidence="4 8" id="KW-0732">Signal</keyword>
<dbReference type="InterPro" id="IPR009056">
    <property type="entry name" value="Cyt_c-like_dom"/>
</dbReference>
<keyword evidence="3 7" id="KW-0479">Metal-binding</keyword>
<dbReference type="SUPFAM" id="SSF46626">
    <property type="entry name" value="Cytochrome c"/>
    <property type="match status" value="2"/>
</dbReference>
<evidence type="ECO:0000256" key="1">
    <source>
        <dbReference type="ARBA" id="ARBA00004196"/>
    </source>
</evidence>
<dbReference type="GO" id="GO:0030313">
    <property type="term" value="C:cell envelope"/>
    <property type="evidence" value="ECO:0007669"/>
    <property type="project" value="UniProtKB-SubCell"/>
</dbReference>
<reference evidence="10" key="1">
    <citation type="submission" date="2020-01" db="EMBL/GenBank/DDBJ databases">
        <authorList>
            <person name="Yang Y."/>
            <person name="Kwon Y.M."/>
        </authorList>
    </citation>
    <scope>NUCLEOTIDE SEQUENCE</scope>
    <source>
        <strain evidence="10">PG104</strain>
    </source>
</reference>
<dbReference type="GO" id="GO:0046872">
    <property type="term" value="F:metal ion binding"/>
    <property type="evidence" value="ECO:0007669"/>
    <property type="project" value="UniProtKB-KW"/>
</dbReference>
<organism evidence="10 11">
    <name type="scientific">Falsirhodobacter algicola</name>
    <dbReference type="NCBI Taxonomy" id="2692330"/>
    <lineage>
        <taxon>Bacteria</taxon>
        <taxon>Pseudomonadati</taxon>
        <taxon>Pseudomonadota</taxon>
        <taxon>Alphaproteobacteria</taxon>
        <taxon>Rhodobacterales</taxon>
        <taxon>Paracoccaceae</taxon>
        <taxon>Falsirhodobacter</taxon>
    </lineage>
</organism>
<keyword evidence="5" id="KW-0560">Oxidoreductase</keyword>
<dbReference type="Proteomes" id="UP000679284">
    <property type="component" value="Chromosome"/>
</dbReference>
<evidence type="ECO:0000256" key="2">
    <source>
        <dbReference type="ARBA" id="ARBA00022617"/>
    </source>
</evidence>
<keyword evidence="2 7" id="KW-0349">Heme</keyword>
<evidence type="ECO:0000313" key="10">
    <source>
        <dbReference type="EMBL" id="QUS35281.1"/>
    </source>
</evidence>
<comment type="subcellular location">
    <subcellularLocation>
        <location evidence="1">Cell envelope</location>
    </subcellularLocation>
</comment>
<dbReference type="InterPro" id="IPR004852">
    <property type="entry name" value="Di-haem_cyt_c_peroxidsae"/>
</dbReference>
<dbReference type="EMBL" id="CP047289">
    <property type="protein sequence ID" value="QUS35281.1"/>
    <property type="molecule type" value="Genomic_DNA"/>
</dbReference>
<evidence type="ECO:0000313" key="11">
    <source>
        <dbReference type="Proteomes" id="UP000679284"/>
    </source>
</evidence>
<dbReference type="KEGG" id="fap:GR316_02720"/>
<dbReference type="InterPro" id="IPR051395">
    <property type="entry name" value="Cytochrome_c_Peroxidase/MauG"/>
</dbReference>
<evidence type="ECO:0000256" key="5">
    <source>
        <dbReference type="ARBA" id="ARBA00023002"/>
    </source>
</evidence>
<proteinExistence type="predicted"/>
<evidence type="ECO:0000256" key="3">
    <source>
        <dbReference type="ARBA" id="ARBA00022723"/>
    </source>
</evidence>
<feature type="signal peptide" evidence="8">
    <location>
        <begin position="1"/>
        <end position="20"/>
    </location>
</feature>
<feature type="domain" description="Cytochrome c" evidence="9">
    <location>
        <begin position="33"/>
        <end position="162"/>
    </location>
</feature>
<dbReference type="Gene3D" id="1.10.760.10">
    <property type="entry name" value="Cytochrome c-like domain"/>
    <property type="match status" value="2"/>
</dbReference>
<dbReference type="GO" id="GO:0009055">
    <property type="term" value="F:electron transfer activity"/>
    <property type="evidence" value="ECO:0007669"/>
    <property type="project" value="InterPro"/>
</dbReference>